<keyword evidence="1" id="KW-0812">Transmembrane</keyword>
<name>A0A428QD45_9HYPO</name>
<proteinExistence type="predicted"/>
<reference evidence="2 3" key="1">
    <citation type="submission" date="2017-06" db="EMBL/GenBank/DDBJ databases">
        <title>Comparative genomic analysis of Ambrosia Fusariam Clade fungi.</title>
        <authorList>
            <person name="Stajich J.E."/>
            <person name="Carrillo J."/>
            <person name="Kijimoto T."/>
            <person name="Eskalen A."/>
            <person name="O'Donnell K."/>
            <person name="Kasson M."/>
        </authorList>
    </citation>
    <scope>NUCLEOTIDE SEQUENCE [LARGE SCALE GENOMIC DNA]</scope>
    <source>
        <strain evidence="2 3">NRRL62584</strain>
    </source>
</reference>
<organism evidence="2 3">
    <name type="scientific">Fusarium duplospermum</name>
    <dbReference type="NCBI Taxonomy" id="1325734"/>
    <lineage>
        <taxon>Eukaryota</taxon>
        <taxon>Fungi</taxon>
        <taxon>Dikarya</taxon>
        <taxon>Ascomycota</taxon>
        <taxon>Pezizomycotina</taxon>
        <taxon>Sordariomycetes</taxon>
        <taxon>Hypocreomycetidae</taxon>
        <taxon>Hypocreales</taxon>
        <taxon>Nectriaceae</taxon>
        <taxon>Fusarium</taxon>
        <taxon>Fusarium solani species complex</taxon>
    </lineage>
</organism>
<gene>
    <name evidence="2" type="ORF">CEP54_005336</name>
</gene>
<sequence>MRLSRTYLFGGVCLILLASFLLLNRRPWRSERDVLLDYASSSFDVLESSSTKLNLEPRTVPVTVVVAAISSDDPTKLHRESGLRKGDSQIIYFADQPSQQNGLPQNKGNEAMVYLTYLIDHYEDLPEVMVFMHGHRISWHNNALLRRGSALAVNNLRPEVVLERGFISLACDKVLRRVIKPLPGAHGPSILDLSREDWEAEDGGSRLRSQSPKELERQYTDLWHQLFPSPKYDAPPSGWQYFTGAQFALSRELFHSIPQDRLRFLRDWILWTNLSSRSAGAVFETLWEAVFRDGHFSNTTSFSTPVVCYCELYGMCSRDDRLPAESVEVSLEAATLMIGHLLDH</sequence>
<accession>A0A428QD45</accession>
<dbReference type="PANTHER" id="PTHR37490">
    <property type="entry name" value="EXPRESSED PROTEIN"/>
    <property type="match status" value="1"/>
</dbReference>
<keyword evidence="1" id="KW-0472">Membrane</keyword>
<comment type="caution">
    <text evidence="2">The sequence shown here is derived from an EMBL/GenBank/DDBJ whole genome shotgun (WGS) entry which is preliminary data.</text>
</comment>
<dbReference type="InterPro" id="IPR021838">
    <property type="entry name" value="DUF3431"/>
</dbReference>
<dbReference type="OrthoDB" id="426718at2759"/>
<dbReference type="Pfam" id="PF11913">
    <property type="entry name" value="DUF3431"/>
    <property type="match status" value="1"/>
</dbReference>
<dbReference type="AlphaFoldDB" id="A0A428QD45"/>
<keyword evidence="1" id="KW-1133">Transmembrane helix</keyword>
<dbReference type="EMBL" id="NKCI01000040">
    <property type="protein sequence ID" value="RSL63199.1"/>
    <property type="molecule type" value="Genomic_DNA"/>
</dbReference>
<dbReference type="Proteomes" id="UP000288168">
    <property type="component" value="Unassembled WGS sequence"/>
</dbReference>
<evidence type="ECO:0000256" key="1">
    <source>
        <dbReference type="SAM" id="Phobius"/>
    </source>
</evidence>
<keyword evidence="3" id="KW-1185">Reference proteome</keyword>
<evidence type="ECO:0000313" key="2">
    <source>
        <dbReference type="EMBL" id="RSL63199.1"/>
    </source>
</evidence>
<evidence type="ECO:0000313" key="3">
    <source>
        <dbReference type="Proteomes" id="UP000288168"/>
    </source>
</evidence>
<dbReference type="PANTHER" id="PTHR37490:SF2">
    <property type="match status" value="1"/>
</dbReference>
<protein>
    <submittedName>
        <fullName evidence="2">Uncharacterized protein</fullName>
    </submittedName>
</protein>
<feature type="transmembrane region" description="Helical" evidence="1">
    <location>
        <begin position="6"/>
        <end position="23"/>
    </location>
</feature>